<keyword evidence="4" id="KW-0283">Flagellar rotation</keyword>
<feature type="transmembrane region" description="Helical" evidence="8">
    <location>
        <begin position="34"/>
        <end position="56"/>
    </location>
</feature>
<evidence type="ECO:0000256" key="7">
    <source>
        <dbReference type="RuleBase" id="RU004057"/>
    </source>
</evidence>
<dbReference type="Pfam" id="PF01618">
    <property type="entry name" value="MotA_ExbB"/>
    <property type="match status" value="1"/>
</dbReference>
<keyword evidence="6 8" id="KW-0472">Membrane</keyword>
<organism evidence="11 12">
    <name type="scientific">Marinobacter mobilis</name>
    <dbReference type="NCBI Taxonomy" id="488533"/>
    <lineage>
        <taxon>Bacteria</taxon>
        <taxon>Pseudomonadati</taxon>
        <taxon>Pseudomonadota</taxon>
        <taxon>Gammaproteobacteria</taxon>
        <taxon>Pseudomonadales</taxon>
        <taxon>Marinobacteraceae</taxon>
        <taxon>Marinobacter</taxon>
    </lineage>
</organism>
<dbReference type="GO" id="GO:0015031">
    <property type="term" value="P:protein transport"/>
    <property type="evidence" value="ECO:0007669"/>
    <property type="project" value="UniProtKB-KW"/>
</dbReference>
<dbReference type="GO" id="GO:0005886">
    <property type="term" value="C:plasma membrane"/>
    <property type="evidence" value="ECO:0007669"/>
    <property type="project" value="UniProtKB-SubCell"/>
</dbReference>
<feature type="domain" description="MotA/TolQ/ExbB proton channel" evidence="9">
    <location>
        <begin position="102"/>
        <end position="215"/>
    </location>
</feature>
<dbReference type="InterPro" id="IPR046786">
    <property type="entry name" value="MotA_N"/>
</dbReference>
<dbReference type="EMBL" id="FNNE01000006">
    <property type="protein sequence ID" value="SDX09113.1"/>
    <property type="molecule type" value="Genomic_DNA"/>
</dbReference>
<evidence type="ECO:0000256" key="4">
    <source>
        <dbReference type="ARBA" id="ARBA00022779"/>
    </source>
</evidence>
<proteinExistence type="inferred from homology"/>
<feature type="domain" description="Motility protein A N-terminal" evidence="10">
    <location>
        <begin position="7"/>
        <end position="68"/>
    </location>
</feature>
<dbReference type="STRING" id="488533.SAMN04487960_10689"/>
<dbReference type="GO" id="GO:0071978">
    <property type="term" value="P:bacterial-type flagellum-dependent swarming motility"/>
    <property type="evidence" value="ECO:0007669"/>
    <property type="project" value="InterPro"/>
</dbReference>
<dbReference type="GO" id="GO:0006935">
    <property type="term" value="P:chemotaxis"/>
    <property type="evidence" value="ECO:0007669"/>
    <property type="project" value="InterPro"/>
</dbReference>
<evidence type="ECO:0000259" key="9">
    <source>
        <dbReference type="Pfam" id="PF01618"/>
    </source>
</evidence>
<dbReference type="PANTHER" id="PTHR30433">
    <property type="entry name" value="CHEMOTAXIS PROTEIN MOTA"/>
    <property type="match status" value="1"/>
</dbReference>
<dbReference type="OrthoDB" id="9806929at2"/>
<comment type="subcellular location">
    <subcellularLocation>
        <location evidence="1">Cell membrane</location>
        <topology evidence="1">Multi-pass membrane protein</topology>
    </subcellularLocation>
    <subcellularLocation>
        <location evidence="7">Membrane</location>
        <topology evidence="7">Multi-pass membrane protein</topology>
    </subcellularLocation>
</comment>
<evidence type="ECO:0000256" key="2">
    <source>
        <dbReference type="ARBA" id="ARBA00022475"/>
    </source>
</evidence>
<keyword evidence="7" id="KW-0653">Protein transport</keyword>
<comment type="similarity">
    <text evidence="7">Belongs to the exbB/tolQ family.</text>
</comment>
<evidence type="ECO:0000256" key="1">
    <source>
        <dbReference type="ARBA" id="ARBA00004651"/>
    </source>
</evidence>
<dbReference type="InterPro" id="IPR002898">
    <property type="entry name" value="MotA_ExbB_proton_chnl"/>
</dbReference>
<dbReference type="Proteomes" id="UP000199675">
    <property type="component" value="Unassembled WGS sequence"/>
</dbReference>
<gene>
    <name evidence="11" type="ORF">SAMN04487960_10689</name>
</gene>
<evidence type="ECO:0000259" key="10">
    <source>
        <dbReference type="Pfam" id="PF20560"/>
    </source>
</evidence>
<evidence type="ECO:0000256" key="3">
    <source>
        <dbReference type="ARBA" id="ARBA00022692"/>
    </source>
</evidence>
<keyword evidence="5 8" id="KW-1133">Transmembrane helix</keyword>
<keyword evidence="3 8" id="KW-0812">Transmembrane</keyword>
<sequence length="246" mass="26574">MDILSLLGIILAFAAILGGNLLEGGVLSSLFNGPAALIVVGGTFAATILQTSWPVLKRAFIQVRWVFVPPYIGMEDGIGKVIDWSVKSRKQGLLGLEGLAEREPERFARKGLQLLVDGAETETIRSILEVDLENREQRDVDSAKVFEAMGGYAPTIGIIGAVMGLIQVMTNLEDPATLGSGIATAFVATIYGVALANLLFFPVANKLRSLTRERSRYEDMMIDGIVAIAEGENPRSIELRLRGFLP</sequence>
<evidence type="ECO:0000313" key="11">
    <source>
        <dbReference type="EMBL" id="SDX09113.1"/>
    </source>
</evidence>
<protein>
    <submittedName>
        <fullName evidence="11">Chemotaxis protein MotA</fullName>
    </submittedName>
</protein>
<evidence type="ECO:0000256" key="8">
    <source>
        <dbReference type="SAM" id="Phobius"/>
    </source>
</evidence>
<accession>A0A1H2YVC0</accession>
<dbReference type="NCBIfam" id="NF006583">
    <property type="entry name" value="PRK09109.1"/>
    <property type="match status" value="1"/>
</dbReference>
<keyword evidence="7" id="KW-0813">Transport</keyword>
<name>A0A1H2YVC0_9GAMM</name>
<dbReference type="RefSeq" id="WP_091813510.1">
    <property type="nucleotide sequence ID" value="NZ_FNNE01000006.1"/>
</dbReference>
<dbReference type="Pfam" id="PF20560">
    <property type="entry name" value="MotA_N"/>
    <property type="match status" value="1"/>
</dbReference>
<dbReference type="InterPro" id="IPR047055">
    <property type="entry name" value="MotA-like"/>
</dbReference>
<reference evidence="11 12" key="1">
    <citation type="submission" date="2016-10" db="EMBL/GenBank/DDBJ databases">
        <authorList>
            <person name="de Groot N.N."/>
        </authorList>
    </citation>
    <scope>NUCLEOTIDE SEQUENCE [LARGE SCALE GENOMIC DNA]</scope>
    <source>
        <strain evidence="11 12">CGMCC 1.7059</strain>
    </source>
</reference>
<dbReference type="PANTHER" id="PTHR30433:SF3">
    <property type="entry name" value="MOTILITY PROTEIN A"/>
    <property type="match status" value="1"/>
</dbReference>
<dbReference type="AlphaFoldDB" id="A0A1H2YVC0"/>
<keyword evidence="12" id="KW-1185">Reference proteome</keyword>
<keyword evidence="2" id="KW-1003">Cell membrane</keyword>
<evidence type="ECO:0000313" key="12">
    <source>
        <dbReference type="Proteomes" id="UP000199675"/>
    </source>
</evidence>
<feature type="transmembrane region" description="Helical" evidence="8">
    <location>
        <begin position="181"/>
        <end position="204"/>
    </location>
</feature>
<feature type="transmembrane region" description="Helical" evidence="8">
    <location>
        <begin position="145"/>
        <end position="169"/>
    </location>
</feature>
<evidence type="ECO:0000256" key="6">
    <source>
        <dbReference type="ARBA" id="ARBA00023136"/>
    </source>
</evidence>
<evidence type="ECO:0000256" key="5">
    <source>
        <dbReference type="ARBA" id="ARBA00022989"/>
    </source>
</evidence>